<accession>A0ABW5FV84</accession>
<sequence>METFGSPPGETTSPGVRPAVDRARAALVEKWAQGRRVERVAYLVAAVLFTSGLVHFGVLVTTGTTWEGPLSYRKAMTFGLSFGLTLATLAWATSFLAMRPRTRTLLLGAFTGVSVVEVALITMQVWRRVPSHFNFESGFDSVVSMGLALGGAVIIATVFGFTVTAWRATTALSPSMLLALRFGLTVLMGALAVGAMMIADGVRLARGGDPQLAYTTAGALKPVHAVTMHAILAVGGLAWSLRFTEWSERRRVMVIRAVIMVYTVLIAVVWAVFG</sequence>
<feature type="transmembrane region" description="Helical" evidence="1">
    <location>
        <begin position="253"/>
        <end position="273"/>
    </location>
</feature>
<gene>
    <name evidence="2" type="ORF">ACFSXZ_18805</name>
</gene>
<evidence type="ECO:0000313" key="3">
    <source>
        <dbReference type="Proteomes" id="UP001597417"/>
    </source>
</evidence>
<proteinExistence type="predicted"/>
<dbReference type="EMBL" id="JBHUKR010000007">
    <property type="protein sequence ID" value="MFD2418377.1"/>
    <property type="molecule type" value="Genomic_DNA"/>
</dbReference>
<keyword evidence="1" id="KW-0472">Membrane</keyword>
<keyword evidence="3" id="KW-1185">Reference proteome</keyword>
<feature type="transmembrane region" description="Helical" evidence="1">
    <location>
        <begin position="78"/>
        <end position="98"/>
    </location>
</feature>
<feature type="transmembrane region" description="Helical" evidence="1">
    <location>
        <begin position="178"/>
        <end position="199"/>
    </location>
</feature>
<evidence type="ECO:0000256" key="1">
    <source>
        <dbReference type="SAM" id="Phobius"/>
    </source>
</evidence>
<name>A0ABW5FV84_9PSEU</name>
<protein>
    <submittedName>
        <fullName evidence="2">Uncharacterized protein</fullName>
    </submittedName>
</protein>
<reference evidence="3" key="1">
    <citation type="journal article" date="2019" name="Int. J. Syst. Evol. Microbiol.">
        <title>The Global Catalogue of Microorganisms (GCM) 10K type strain sequencing project: providing services to taxonomists for standard genome sequencing and annotation.</title>
        <authorList>
            <consortium name="The Broad Institute Genomics Platform"/>
            <consortium name="The Broad Institute Genome Sequencing Center for Infectious Disease"/>
            <person name="Wu L."/>
            <person name="Ma J."/>
        </authorList>
    </citation>
    <scope>NUCLEOTIDE SEQUENCE [LARGE SCALE GENOMIC DNA]</scope>
    <source>
        <strain evidence="3">CGMCC 4.7645</strain>
    </source>
</reference>
<dbReference type="RefSeq" id="WP_378266316.1">
    <property type="nucleotide sequence ID" value="NZ_JBHUKR010000007.1"/>
</dbReference>
<feature type="transmembrane region" description="Helical" evidence="1">
    <location>
        <begin position="146"/>
        <end position="166"/>
    </location>
</feature>
<evidence type="ECO:0000313" key="2">
    <source>
        <dbReference type="EMBL" id="MFD2418377.1"/>
    </source>
</evidence>
<comment type="caution">
    <text evidence="2">The sequence shown here is derived from an EMBL/GenBank/DDBJ whole genome shotgun (WGS) entry which is preliminary data.</text>
</comment>
<dbReference type="Proteomes" id="UP001597417">
    <property type="component" value="Unassembled WGS sequence"/>
</dbReference>
<keyword evidence="1" id="KW-0812">Transmembrane</keyword>
<keyword evidence="1" id="KW-1133">Transmembrane helix</keyword>
<feature type="transmembrane region" description="Helical" evidence="1">
    <location>
        <begin position="105"/>
        <end position="126"/>
    </location>
</feature>
<feature type="transmembrane region" description="Helical" evidence="1">
    <location>
        <begin position="40"/>
        <end position="58"/>
    </location>
</feature>
<feature type="transmembrane region" description="Helical" evidence="1">
    <location>
        <begin position="219"/>
        <end position="241"/>
    </location>
</feature>
<organism evidence="2 3">
    <name type="scientific">Amycolatopsis pigmentata</name>
    <dbReference type="NCBI Taxonomy" id="450801"/>
    <lineage>
        <taxon>Bacteria</taxon>
        <taxon>Bacillati</taxon>
        <taxon>Actinomycetota</taxon>
        <taxon>Actinomycetes</taxon>
        <taxon>Pseudonocardiales</taxon>
        <taxon>Pseudonocardiaceae</taxon>
        <taxon>Amycolatopsis</taxon>
    </lineage>
</organism>